<dbReference type="HOGENOM" id="CLU_008187_0_0_1"/>
<dbReference type="AlphaFoldDB" id="R7V5J4"/>
<evidence type="ECO:0000259" key="3">
    <source>
        <dbReference type="PROSITE" id="PS50172"/>
    </source>
</evidence>
<dbReference type="STRING" id="283909.R7V5J4"/>
<dbReference type="PANTHER" id="PTHR16777">
    <property type="entry name" value="PROTEIN ECT2"/>
    <property type="match status" value="1"/>
</dbReference>
<reference evidence="4 6" key="2">
    <citation type="journal article" date="2013" name="Nature">
        <title>Insights into bilaterian evolution from three spiralian genomes.</title>
        <authorList>
            <person name="Simakov O."/>
            <person name="Marletaz F."/>
            <person name="Cho S.J."/>
            <person name="Edsinger-Gonzales E."/>
            <person name="Havlak P."/>
            <person name="Hellsten U."/>
            <person name="Kuo D.H."/>
            <person name="Larsson T."/>
            <person name="Lv J."/>
            <person name="Arendt D."/>
            <person name="Savage R."/>
            <person name="Osoegawa K."/>
            <person name="de Jong P."/>
            <person name="Grimwood J."/>
            <person name="Chapman J.A."/>
            <person name="Shapiro H."/>
            <person name="Aerts A."/>
            <person name="Otillar R.P."/>
            <person name="Terry A.Y."/>
            <person name="Boore J.L."/>
            <person name="Grigoriev I.V."/>
            <person name="Lindberg D.R."/>
            <person name="Seaver E.C."/>
            <person name="Weisblat D.A."/>
            <person name="Putnam N.H."/>
            <person name="Rokhsar D.S."/>
        </authorList>
    </citation>
    <scope>NUCLEOTIDE SEQUENCE</scope>
    <source>
        <strain evidence="4 6">I ESC-2004</strain>
    </source>
</reference>
<dbReference type="PANTHER" id="PTHR16777:SF2">
    <property type="entry name" value="PROTEIN ECT2"/>
    <property type="match status" value="1"/>
</dbReference>
<protein>
    <recommendedName>
        <fullName evidence="7">Protein ECT2</fullName>
    </recommendedName>
</protein>
<dbReference type="Gene3D" id="3.40.50.10190">
    <property type="entry name" value="BRCT domain"/>
    <property type="match status" value="3"/>
</dbReference>
<feature type="domain" description="BRCT" evidence="3">
    <location>
        <begin position="168"/>
        <end position="257"/>
    </location>
</feature>
<dbReference type="EMBL" id="KB294746">
    <property type="protein sequence ID" value="ELU14128.1"/>
    <property type="molecule type" value="Genomic_DNA"/>
</dbReference>
<feature type="domain" description="DH" evidence="2">
    <location>
        <begin position="342"/>
        <end position="531"/>
    </location>
</feature>
<evidence type="ECO:0008006" key="7">
    <source>
        <dbReference type="Google" id="ProtNLM"/>
    </source>
</evidence>
<dbReference type="CDD" id="cd17732">
    <property type="entry name" value="BRCT_Ect2_rpt2"/>
    <property type="match status" value="1"/>
</dbReference>
<organism evidence="4">
    <name type="scientific">Capitella teleta</name>
    <name type="common">Polychaete worm</name>
    <dbReference type="NCBI Taxonomy" id="283909"/>
    <lineage>
        <taxon>Eukaryota</taxon>
        <taxon>Metazoa</taxon>
        <taxon>Spiralia</taxon>
        <taxon>Lophotrochozoa</taxon>
        <taxon>Annelida</taxon>
        <taxon>Polychaeta</taxon>
        <taxon>Sedentaria</taxon>
        <taxon>Scolecida</taxon>
        <taxon>Capitellidae</taxon>
        <taxon>Capitella</taxon>
    </lineage>
</organism>
<dbReference type="GO" id="GO:0005938">
    <property type="term" value="C:cell cortex"/>
    <property type="evidence" value="ECO:0007669"/>
    <property type="project" value="TreeGrafter"/>
</dbReference>
<dbReference type="SMART" id="SM00292">
    <property type="entry name" value="BRCT"/>
    <property type="match status" value="2"/>
</dbReference>
<sequence>MYNAPIIYSDTGSEFINEASPDTIFVLDNFEGSVFRILHKARCRILGPPAVIHCVQANEPLPLNSRPLFCQHMDQLVICFTGFKAKEDLSRLADLVHHMGGSLRKDFSCRVTHLVANCTSGEKYRVAVSMGAPVMTEEWVFKVWDHRDQPEIKATDEHLVGDVMLHKLSPFSFSVLSFQGFSREEARHMEEVTIENGGSCVEVGAPSCTHLVVDEHAISSRAQLPSDLHPRLHIVKAEWFWASIQMDACADETMYTMDFVVETPTQNAATKSTPKTLSGSKSRKRKRLRENIAQLASEGEIDTPMYKRRSSEVARMSFSASFLDATADTSNTPVLSDVKLTPRQQTVMELFQTEKNYVGILHTIIKTFKEEIENPDQPGGPLLEPQHIKAIFGGIPPIFDVHVKIRDELGDIIQNWSEEALIGNVITKHIDGLIKSYPNFVNYFEQTKETIIKCDRSMPRFHAFLRVCQSKPECGRQTLKELLIRPVQRLPSVMLLLKDILKRTEENSADHTKLKEALAKLEEVMTHINEDRRKAEGHHAMFDIVNDIENCPANLLSAHRSFVTKIDGIELTSELSSRGDHITIFVFSDSLEMCKRRGRITSLKSPGAVHVAKTPQKAYRHLTLVPFSGVKRVVDICESTECRNSFALITKMMSEKEERLYAFSIEDEAVRKDAFLTSLSKAICDHLCRADYETLLTSVAPGVLSIDTNDIGNKTLTRAATKFGKRVSRAFSFNKTPRKLKRAMSSMTQIMSPFSRRDSRMFGPSASSTTPRGTNITSMRLASTNDLTLDENTLCESTYSDLVDQMSLGTPTMQRRRDTSAESDSPLGQLPRTPSVASNMSTLSTVSEMAYPPTMKRGFKYL</sequence>
<dbReference type="InterPro" id="IPR001331">
    <property type="entry name" value="GDS_CDC24_CS"/>
</dbReference>
<feature type="region of interest" description="Disordered" evidence="1">
    <location>
        <begin position="756"/>
        <end position="776"/>
    </location>
</feature>
<dbReference type="CDD" id="cd00160">
    <property type="entry name" value="RhoGEF"/>
    <property type="match status" value="1"/>
</dbReference>
<reference evidence="5" key="3">
    <citation type="submission" date="2015-06" db="UniProtKB">
        <authorList>
            <consortium name="EnsemblMetazoa"/>
        </authorList>
    </citation>
    <scope>IDENTIFICATION</scope>
</reference>
<dbReference type="GO" id="GO:0007399">
    <property type="term" value="P:nervous system development"/>
    <property type="evidence" value="ECO:0007669"/>
    <property type="project" value="TreeGrafter"/>
</dbReference>
<dbReference type="GO" id="GO:0000281">
    <property type="term" value="P:mitotic cytokinesis"/>
    <property type="evidence" value="ECO:0007669"/>
    <property type="project" value="TreeGrafter"/>
</dbReference>
<gene>
    <name evidence="4" type="ORF">CAPTEDRAFT_176435</name>
</gene>
<dbReference type="InterPro" id="IPR049395">
    <property type="entry name" value="ECT2_PH"/>
</dbReference>
<dbReference type="CDD" id="cd17733">
    <property type="entry name" value="BRCT_Ect2_rpt1"/>
    <property type="match status" value="1"/>
</dbReference>
<evidence type="ECO:0000313" key="6">
    <source>
        <dbReference type="Proteomes" id="UP000014760"/>
    </source>
</evidence>
<dbReference type="SMART" id="SM00325">
    <property type="entry name" value="RhoGEF"/>
    <property type="match status" value="1"/>
</dbReference>
<dbReference type="PROSITE" id="PS50172">
    <property type="entry name" value="BRCT"/>
    <property type="match status" value="2"/>
</dbReference>
<feature type="domain" description="BRCT" evidence="3">
    <location>
        <begin position="73"/>
        <end position="142"/>
    </location>
</feature>
<dbReference type="CDD" id="cd01229">
    <property type="entry name" value="PH_Ect2"/>
    <property type="match status" value="1"/>
</dbReference>
<dbReference type="InterPro" id="IPR000219">
    <property type="entry name" value="DH_dom"/>
</dbReference>
<dbReference type="Pfam" id="PF00621">
    <property type="entry name" value="RhoGEF"/>
    <property type="match status" value="1"/>
</dbReference>
<dbReference type="OrthoDB" id="9997817at2759"/>
<dbReference type="EnsemblMetazoa" id="CapteT176435">
    <property type="protein sequence ID" value="CapteP176435"/>
    <property type="gene ID" value="CapteG176435"/>
</dbReference>
<feature type="region of interest" description="Disordered" evidence="1">
    <location>
        <begin position="809"/>
        <end position="841"/>
    </location>
</feature>
<evidence type="ECO:0000256" key="1">
    <source>
        <dbReference type="SAM" id="MobiDB-lite"/>
    </source>
</evidence>
<dbReference type="OMA" id="PIYDVHK"/>
<dbReference type="Gene3D" id="1.20.900.10">
    <property type="entry name" value="Dbl homology (DH) domain"/>
    <property type="match status" value="1"/>
</dbReference>
<feature type="compositionally biased region" description="Polar residues" evidence="1">
    <location>
        <begin position="765"/>
        <end position="776"/>
    </location>
</feature>
<keyword evidence="6" id="KW-1185">Reference proteome</keyword>
<dbReference type="EMBL" id="AMQN01004944">
    <property type="status" value="NOT_ANNOTATED_CDS"/>
    <property type="molecule type" value="Genomic_DNA"/>
</dbReference>
<dbReference type="Pfam" id="PF21242">
    <property type="entry name" value="ECT2_PH"/>
    <property type="match status" value="1"/>
</dbReference>
<dbReference type="GO" id="GO:0005634">
    <property type="term" value="C:nucleus"/>
    <property type="evidence" value="ECO:0007669"/>
    <property type="project" value="InterPro"/>
</dbReference>
<accession>R7V5J4</accession>
<dbReference type="Pfam" id="PF00533">
    <property type="entry name" value="BRCT"/>
    <property type="match status" value="1"/>
</dbReference>
<dbReference type="InterPro" id="IPR001357">
    <property type="entry name" value="BRCT_dom"/>
</dbReference>
<dbReference type="Pfam" id="PF12738">
    <property type="entry name" value="PTCB-BRCT"/>
    <property type="match status" value="1"/>
</dbReference>
<dbReference type="Pfam" id="PF21243">
    <property type="entry name" value="ECT2_BRCT0"/>
    <property type="match status" value="1"/>
</dbReference>
<dbReference type="GO" id="GO:0005096">
    <property type="term" value="F:GTPase activator activity"/>
    <property type="evidence" value="ECO:0007669"/>
    <property type="project" value="InterPro"/>
</dbReference>
<dbReference type="PROSITE" id="PS00741">
    <property type="entry name" value="DH_1"/>
    <property type="match status" value="1"/>
</dbReference>
<dbReference type="InterPro" id="IPR049396">
    <property type="entry name" value="ECT2_BRCT0"/>
</dbReference>
<dbReference type="GO" id="GO:0005085">
    <property type="term" value="F:guanyl-nucleotide exchange factor activity"/>
    <property type="evidence" value="ECO:0007669"/>
    <property type="project" value="InterPro"/>
</dbReference>
<proteinExistence type="predicted"/>
<evidence type="ECO:0000313" key="4">
    <source>
        <dbReference type="EMBL" id="ELU14128.1"/>
    </source>
</evidence>
<dbReference type="InterPro" id="IPR035899">
    <property type="entry name" value="DBL_dom_sf"/>
</dbReference>
<name>R7V5J4_CAPTE</name>
<dbReference type="SUPFAM" id="SSF52113">
    <property type="entry name" value="BRCT domain"/>
    <property type="match status" value="2"/>
</dbReference>
<evidence type="ECO:0000259" key="2">
    <source>
        <dbReference type="PROSITE" id="PS50010"/>
    </source>
</evidence>
<dbReference type="InterPro" id="IPR036420">
    <property type="entry name" value="BRCT_dom_sf"/>
</dbReference>
<dbReference type="GO" id="GO:2000431">
    <property type="term" value="P:regulation of cytokinesis, actomyosin contractile ring assembly"/>
    <property type="evidence" value="ECO:0007669"/>
    <property type="project" value="InterPro"/>
</dbReference>
<dbReference type="PROSITE" id="PS50010">
    <property type="entry name" value="DH_2"/>
    <property type="match status" value="1"/>
</dbReference>
<dbReference type="Proteomes" id="UP000014760">
    <property type="component" value="Unassembled WGS sequence"/>
</dbReference>
<dbReference type="SUPFAM" id="SSF48065">
    <property type="entry name" value="DBL homology domain (DH-domain)"/>
    <property type="match status" value="1"/>
</dbReference>
<reference evidence="6" key="1">
    <citation type="submission" date="2012-12" db="EMBL/GenBank/DDBJ databases">
        <authorList>
            <person name="Hellsten U."/>
            <person name="Grimwood J."/>
            <person name="Chapman J.A."/>
            <person name="Shapiro H."/>
            <person name="Aerts A."/>
            <person name="Otillar R.P."/>
            <person name="Terry A.Y."/>
            <person name="Boore J.L."/>
            <person name="Simakov O."/>
            <person name="Marletaz F."/>
            <person name="Cho S.-J."/>
            <person name="Edsinger-Gonzales E."/>
            <person name="Havlak P."/>
            <person name="Kuo D.-H."/>
            <person name="Larsson T."/>
            <person name="Lv J."/>
            <person name="Arendt D."/>
            <person name="Savage R."/>
            <person name="Osoegawa K."/>
            <person name="de Jong P."/>
            <person name="Lindberg D.R."/>
            <person name="Seaver E.C."/>
            <person name="Weisblat D.A."/>
            <person name="Putnam N.H."/>
            <person name="Grigoriev I.V."/>
            <person name="Rokhsar D.S."/>
        </authorList>
    </citation>
    <scope>NUCLEOTIDE SEQUENCE</scope>
    <source>
        <strain evidence="6">I ESC-2004</strain>
    </source>
</reference>
<dbReference type="GO" id="GO:0035556">
    <property type="term" value="P:intracellular signal transduction"/>
    <property type="evidence" value="ECO:0007669"/>
    <property type="project" value="InterPro"/>
</dbReference>
<evidence type="ECO:0000313" key="5">
    <source>
        <dbReference type="EnsemblMetazoa" id="CapteP176435"/>
    </source>
</evidence>
<dbReference type="InterPro" id="IPR026817">
    <property type="entry name" value="Ect2"/>
</dbReference>